<organism evidence="3 4">
    <name type="scientific">Marinobacter confluentis</name>
    <dbReference type="NCBI Taxonomy" id="1697557"/>
    <lineage>
        <taxon>Bacteria</taxon>
        <taxon>Pseudomonadati</taxon>
        <taxon>Pseudomonadota</taxon>
        <taxon>Gammaproteobacteria</taxon>
        <taxon>Pseudomonadales</taxon>
        <taxon>Marinobacteraceae</taxon>
        <taxon>Marinobacter</taxon>
    </lineage>
</organism>
<protein>
    <recommendedName>
        <fullName evidence="5">Type II secretion system protein</fullName>
    </recommendedName>
</protein>
<dbReference type="EMBL" id="SRPF01000005">
    <property type="protein sequence ID" value="TGN38607.1"/>
    <property type="molecule type" value="Genomic_DNA"/>
</dbReference>
<feature type="region of interest" description="Disordered" evidence="1">
    <location>
        <begin position="152"/>
        <end position="188"/>
    </location>
</feature>
<evidence type="ECO:0000313" key="4">
    <source>
        <dbReference type="Proteomes" id="UP000298325"/>
    </source>
</evidence>
<accession>A0A4Z1BVG6</accession>
<keyword evidence="2" id="KW-0812">Transmembrane</keyword>
<keyword evidence="2" id="KW-1133">Transmembrane helix</keyword>
<name>A0A4Z1BVG6_9GAMM</name>
<dbReference type="OrthoDB" id="6368324at2"/>
<keyword evidence="2" id="KW-0472">Membrane</keyword>
<evidence type="ECO:0008006" key="5">
    <source>
        <dbReference type="Google" id="ProtNLM"/>
    </source>
</evidence>
<evidence type="ECO:0000256" key="2">
    <source>
        <dbReference type="SAM" id="Phobius"/>
    </source>
</evidence>
<reference evidence="3 4" key="1">
    <citation type="submission" date="2019-04" db="EMBL/GenBank/DDBJ databases">
        <authorList>
            <person name="Park S."/>
            <person name="Yoon J.-H."/>
        </authorList>
    </citation>
    <scope>NUCLEOTIDE SEQUENCE [LARGE SCALE GENOMIC DNA]</scope>
    <source>
        <strain evidence="3 4">HJM-18</strain>
    </source>
</reference>
<dbReference type="Proteomes" id="UP000298325">
    <property type="component" value="Unassembled WGS sequence"/>
</dbReference>
<comment type="caution">
    <text evidence="3">The sequence shown here is derived from an EMBL/GenBank/DDBJ whole genome shotgun (WGS) entry which is preliminary data.</text>
</comment>
<evidence type="ECO:0000256" key="1">
    <source>
        <dbReference type="SAM" id="MobiDB-lite"/>
    </source>
</evidence>
<keyword evidence="4" id="KW-1185">Reference proteome</keyword>
<feature type="compositionally biased region" description="Basic and acidic residues" evidence="1">
    <location>
        <begin position="152"/>
        <end position="167"/>
    </location>
</feature>
<feature type="transmembrane region" description="Helical" evidence="2">
    <location>
        <begin position="12"/>
        <end position="30"/>
    </location>
</feature>
<dbReference type="AlphaFoldDB" id="A0A4Z1BVG6"/>
<gene>
    <name evidence="3" type="ORF">E5Q11_15380</name>
</gene>
<sequence length="188" mass="21188">MSDASSISNARWLRNSVAVLLLLIFLWFLLDALERELQRAEQQAVNTVLSQLRSALVIKGAEVMLDRRSSLESQEGINPFELMDHQWGRYSGPCTGAKPEPGNWCFRERSQKETVKPGRGWLIYNPRQPISAQNHTVDAAEPLAWRVTTEFADRNGNGEREQDERSTGLKLVPVPLTEESADAQSPSR</sequence>
<evidence type="ECO:0000313" key="3">
    <source>
        <dbReference type="EMBL" id="TGN38607.1"/>
    </source>
</evidence>
<proteinExistence type="predicted"/>